<keyword evidence="1" id="KW-0042">Antenna complex</keyword>
<reference evidence="3 4" key="1">
    <citation type="submission" date="2015-02" db="EMBL/GenBank/DDBJ databases">
        <title>Draft genome of a novel marine cyanobacterium (Chroococcales) isolated from South Atlantic Ocean.</title>
        <authorList>
            <person name="Rigonato J."/>
            <person name="Alvarenga D.O."/>
            <person name="Branco L.H."/>
            <person name="Varani A.M."/>
            <person name="Brandini F.P."/>
            <person name="Fiore M.F."/>
        </authorList>
    </citation>
    <scope>NUCLEOTIDE SEQUENCE [LARGE SCALE GENOMIC DNA]</scope>
    <source>
        <strain evidence="3 4">CENA595</strain>
    </source>
</reference>
<dbReference type="GO" id="GO:0030089">
    <property type="term" value="C:phycobilisome"/>
    <property type="evidence" value="ECO:0007669"/>
    <property type="project" value="UniProtKB-KW"/>
</dbReference>
<dbReference type="OrthoDB" id="5512944at2"/>
<dbReference type="AlphaFoldDB" id="A0A0D9A0H9"/>
<dbReference type="GO" id="GO:0016491">
    <property type="term" value="F:oxidoreductase activity"/>
    <property type="evidence" value="ECO:0007669"/>
    <property type="project" value="TreeGrafter"/>
</dbReference>
<name>A0A0D9A0H9_9CYAN</name>
<keyword evidence="2" id="KW-0605">Phycobilisome</keyword>
<dbReference type="SUPFAM" id="SSF48371">
    <property type="entry name" value="ARM repeat"/>
    <property type="match status" value="2"/>
</dbReference>
<accession>A0A0D9A0H9</accession>
<evidence type="ECO:0000313" key="3">
    <source>
        <dbReference type="EMBL" id="KJH72976.1"/>
    </source>
</evidence>
<dbReference type="PATRIC" id="fig|1618023.3.peg.4973"/>
<keyword evidence="3" id="KW-0456">Lyase</keyword>
<dbReference type="InterPro" id="IPR016024">
    <property type="entry name" value="ARM-type_fold"/>
</dbReference>
<dbReference type="PANTHER" id="PTHR12697:SF5">
    <property type="entry name" value="DEOXYHYPUSINE HYDROXYLASE"/>
    <property type="match status" value="1"/>
</dbReference>
<dbReference type="InterPro" id="IPR000225">
    <property type="entry name" value="Armadillo"/>
</dbReference>
<organism evidence="3 4">
    <name type="scientific">Aliterella atlantica CENA595</name>
    <dbReference type="NCBI Taxonomy" id="1618023"/>
    <lineage>
        <taxon>Bacteria</taxon>
        <taxon>Bacillati</taxon>
        <taxon>Cyanobacteriota</taxon>
        <taxon>Cyanophyceae</taxon>
        <taxon>Chroococcidiopsidales</taxon>
        <taxon>Aliterellaceae</taxon>
        <taxon>Aliterella</taxon>
    </lineage>
</organism>
<evidence type="ECO:0000256" key="2">
    <source>
        <dbReference type="ARBA" id="ARBA00022738"/>
    </source>
</evidence>
<dbReference type="EMBL" id="JYON01000002">
    <property type="protein sequence ID" value="KJH72976.1"/>
    <property type="molecule type" value="Genomic_DNA"/>
</dbReference>
<dbReference type="RefSeq" id="WP_045053066.1">
    <property type="nucleotide sequence ID" value="NZ_CAWMDP010000059.1"/>
</dbReference>
<protein>
    <submittedName>
        <fullName evidence="3">PBS lyase</fullName>
    </submittedName>
</protein>
<dbReference type="InterPro" id="IPR011989">
    <property type="entry name" value="ARM-like"/>
</dbReference>
<dbReference type="PANTHER" id="PTHR12697">
    <property type="entry name" value="PBS LYASE HEAT-LIKE PROTEIN"/>
    <property type="match status" value="1"/>
</dbReference>
<dbReference type="Gene3D" id="1.25.10.10">
    <property type="entry name" value="Leucine-rich Repeat Variant"/>
    <property type="match status" value="3"/>
</dbReference>
<sequence>MRIDSQLELLQQAQSARNIGNWTVVIQCLQQLVAEKNAQIERDRLLDLAIDALIAGDFQQRWDVAKLFPKLAVGNVEQAIAPLIEIAQDEEEDEELRWYAARILGEFDNPNAIAALVELLKTADNEELTAIAATALGQIGNSAVAELSKLLANKETRLLAVRSLGSIRRSEIIAPLLSIVKDPDATIRAVAIEALSSFHNADIPPVLLQALDDIAAPVRREAVIGLGFRADLKAELDLVNKLVPKLYDFNIGVCCSSASALSRLGTDEAAKALDRVLQSPHTPLNLQLECIRALGRIETYACLQHLNFYLHEQSSLPLWQEIVKVLGQIEQLDLTQVAAQILIEALQSPQISNLPESIKGAIALSLGLLGDLRAIDPLINLLATTDTSVRLHVIAALQQLAPVKAYQQLQQIHHDGRISPELKQGIAIALSEWSLR</sequence>
<evidence type="ECO:0000313" key="4">
    <source>
        <dbReference type="Proteomes" id="UP000032452"/>
    </source>
</evidence>
<dbReference type="SMART" id="SM00567">
    <property type="entry name" value="EZ_HEAT"/>
    <property type="match status" value="9"/>
</dbReference>
<comment type="caution">
    <text evidence="3">The sequence shown here is derived from an EMBL/GenBank/DDBJ whole genome shotgun (WGS) entry which is preliminary data.</text>
</comment>
<keyword evidence="4" id="KW-1185">Reference proteome</keyword>
<gene>
    <name evidence="3" type="ORF">UH38_02545</name>
</gene>
<dbReference type="PROSITE" id="PS50176">
    <property type="entry name" value="ARM_REPEAT"/>
    <property type="match status" value="1"/>
</dbReference>
<dbReference type="STRING" id="1618023.UH38_02545"/>
<dbReference type="InterPro" id="IPR004155">
    <property type="entry name" value="PBS_lyase_HEAT"/>
</dbReference>
<dbReference type="Proteomes" id="UP000032452">
    <property type="component" value="Unassembled WGS sequence"/>
</dbReference>
<dbReference type="Pfam" id="PF03130">
    <property type="entry name" value="HEAT_PBS"/>
    <property type="match status" value="1"/>
</dbReference>
<dbReference type="GO" id="GO:0016829">
    <property type="term" value="F:lyase activity"/>
    <property type="evidence" value="ECO:0007669"/>
    <property type="project" value="UniProtKB-KW"/>
</dbReference>
<evidence type="ECO:0000256" key="1">
    <source>
        <dbReference type="ARBA" id="ARBA00022549"/>
    </source>
</evidence>
<proteinExistence type="predicted"/>
<dbReference type="Pfam" id="PF13646">
    <property type="entry name" value="HEAT_2"/>
    <property type="match status" value="2"/>
</dbReference>